<dbReference type="InterPro" id="IPR002575">
    <property type="entry name" value="Aminoglycoside_PTrfase"/>
</dbReference>
<dbReference type="GO" id="GO:0016740">
    <property type="term" value="F:transferase activity"/>
    <property type="evidence" value="ECO:0007669"/>
    <property type="project" value="UniProtKB-KW"/>
</dbReference>
<reference evidence="2 3" key="1">
    <citation type="submission" date="2019-09" db="EMBL/GenBank/DDBJ databases">
        <title>Hydrogenophaga aromatica sp. nov., isolated from a para-xylene-degrading enrichment culture.</title>
        <authorList>
            <person name="Tancsics A."/>
            <person name="Banerjee S."/>
        </authorList>
    </citation>
    <scope>NUCLEOTIDE SEQUENCE [LARGE SCALE GENOMIC DNA]</scope>
    <source>
        <strain evidence="2 3">D2P1</strain>
    </source>
</reference>
<evidence type="ECO:0000259" key="1">
    <source>
        <dbReference type="Pfam" id="PF01636"/>
    </source>
</evidence>
<dbReference type="SUPFAM" id="SSF56112">
    <property type="entry name" value="Protein kinase-like (PK-like)"/>
    <property type="match status" value="1"/>
</dbReference>
<proteinExistence type="predicted"/>
<keyword evidence="2" id="KW-0808">Transferase</keyword>
<sequence>MKPLQRPNLLWFGRAPRKEHETEIAGREMKLQLVTLQPPQMRYARAAVFWAADTEFDATLDVLERHLVACIDEGLLVYVVVSDDVAQVTHVTQAIDALVPKHASARNVIVRNDEVSSHELANEALMHDPGPVANQSLTFQGDINNLTPQPKLLLQRAFNDSSILKLTPIKAGYSGASTFIGHATINASPPLPEPMPFFIKLGDSAKLLDELTRFRKHAEHYITWNLRPNFVMERSIYGVSEGVLVGTFVEGSKSLAECAQAGGGEKYIAALFDETLTGWRKRAEPHKGSNSVVAALAAYDRHASIPSHRVKQAQLLFGGEVRPPTTLWRRLISAPRQSWLECVMHGDMHGDNVRVRKDDAIVIDFAQADKGPACADAASLEVWFAFQADGLDVKQWQSWIENLYHPYTIDSMLDGAAADQGCWIHVCLSKIRRIGRSCVLGHDEYKRVLAVFLLRHASFEANTSDTDADEFRRCFAYWLANRLVMSFATVAKTPQVETA</sequence>
<protein>
    <submittedName>
        <fullName evidence="2">Phosphotransferase</fullName>
    </submittedName>
</protein>
<name>A0A7Y8GXP3_9BURK</name>
<evidence type="ECO:0000313" key="2">
    <source>
        <dbReference type="EMBL" id="NWF46789.1"/>
    </source>
</evidence>
<gene>
    <name evidence="2" type="ORF">F3K02_16240</name>
</gene>
<dbReference type="Gene3D" id="3.90.1200.10">
    <property type="match status" value="1"/>
</dbReference>
<organism evidence="2 3">
    <name type="scientific">Hydrogenophaga aromaticivorans</name>
    <dbReference type="NCBI Taxonomy" id="2610898"/>
    <lineage>
        <taxon>Bacteria</taxon>
        <taxon>Pseudomonadati</taxon>
        <taxon>Pseudomonadota</taxon>
        <taxon>Betaproteobacteria</taxon>
        <taxon>Burkholderiales</taxon>
        <taxon>Comamonadaceae</taxon>
        <taxon>Hydrogenophaga</taxon>
    </lineage>
</organism>
<dbReference type="EMBL" id="VYGV01000015">
    <property type="protein sequence ID" value="NWF46789.1"/>
    <property type="molecule type" value="Genomic_DNA"/>
</dbReference>
<evidence type="ECO:0000313" key="3">
    <source>
        <dbReference type="Proteomes" id="UP000545507"/>
    </source>
</evidence>
<dbReference type="Pfam" id="PF01636">
    <property type="entry name" value="APH"/>
    <property type="match status" value="1"/>
</dbReference>
<dbReference type="InterPro" id="IPR011009">
    <property type="entry name" value="Kinase-like_dom_sf"/>
</dbReference>
<comment type="caution">
    <text evidence="2">The sequence shown here is derived from an EMBL/GenBank/DDBJ whole genome shotgun (WGS) entry which is preliminary data.</text>
</comment>
<dbReference type="RefSeq" id="WP_177136687.1">
    <property type="nucleotide sequence ID" value="NZ_VYGV01000015.1"/>
</dbReference>
<accession>A0A7Y8GXP3</accession>
<keyword evidence="3" id="KW-1185">Reference proteome</keyword>
<dbReference type="Proteomes" id="UP000545507">
    <property type="component" value="Unassembled WGS sequence"/>
</dbReference>
<dbReference type="AlphaFoldDB" id="A0A7Y8GXP3"/>
<feature type="domain" description="Aminoglycoside phosphotransferase" evidence="1">
    <location>
        <begin position="324"/>
        <end position="398"/>
    </location>
</feature>